<evidence type="ECO:0000259" key="4">
    <source>
        <dbReference type="PROSITE" id="PS50902"/>
    </source>
</evidence>
<dbReference type="PROSITE" id="PS50902">
    <property type="entry name" value="FLAVODOXIN_LIKE"/>
    <property type="match status" value="1"/>
</dbReference>
<dbReference type="Gene3D" id="3.40.50.360">
    <property type="match status" value="1"/>
</dbReference>
<sequence>MNIVVLYSSRFGQTLKIAHALQSQWQQASCKVDLFNIEQTPTLDWDAYDVIVIGASIRYGHYAKAVHRFIDTHTEILNQKPSYFYSVSILAAKAEKSTFATHPYTQKLFANCSWQPQHIAIFAGELAYRKYHIVDKYLMKLVMSFNKNVSSDVQEMEFTDWEKVKQLGELVVQP</sequence>
<evidence type="ECO:0000256" key="2">
    <source>
        <dbReference type="ARBA" id="ARBA00022630"/>
    </source>
</evidence>
<reference evidence="5" key="1">
    <citation type="submission" date="2021-12" db="EMBL/GenBank/DDBJ databases">
        <authorList>
            <person name="Veyrier F.J."/>
        </authorList>
    </citation>
    <scope>NUCLEOTIDE SEQUENCE</scope>
    <source>
        <strain evidence="5">SAG 1488-6</strain>
    </source>
</reference>
<dbReference type="EMBL" id="CP091512">
    <property type="protein sequence ID" value="UOO93541.1"/>
    <property type="molecule type" value="Genomic_DNA"/>
</dbReference>
<name>A0ABY4ECU1_VITST</name>
<protein>
    <submittedName>
        <fullName evidence="5">Menaquinone-dependent protoporphyrinogen IX dehydrogenase</fullName>
        <ecNumber evidence="5">1.3.5.3</ecNumber>
    </submittedName>
</protein>
<keyword evidence="3" id="KW-0288">FMN</keyword>
<dbReference type="PANTHER" id="PTHR38030:SF2">
    <property type="entry name" value="PROTOPORPHYRINOGEN IX DEHYDROGENASE [QUINONE]"/>
    <property type="match status" value="1"/>
</dbReference>
<dbReference type="InterPro" id="IPR052200">
    <property type="entry name" value="Protoporphyrinogen_IX_DH"/>
</dbReference>
<keyword evidence="5" id="KW-0560">Oxidoreductase</keyword>
<evidence type="ECO:0000313" key="5">
    <source>
        <dbReference type="EMBL" id="UOO93541.1"/>
    </source>
</evidence>
<dbReference type="InterPro" id="IPR029039">
    <property type="entry name" value="Flavoprotein-like_sf"/>
</dbReference>
<dbReference type="PROSITE" id="PS00201">
    <property type="entry name" value="FLAVODOXIN"/>
    <property type="match status" value="1"/>
</dbReference>
<dbReference type="GO" id="GO:0016491">
    <property type="term" value="F:oxidoreductase activity"/>
    <property type="evidence" value="ECO:0007669"/>
    <property type="project" value="UniProtKB-KW"/>
</dbReference>
<dbReference type="InterPro" id="IPR008254">
    <property type="entry name" value="Flavodoxin/NO_synth"/>
</dbReference>
<evidence type="ECO:0000256" key="3">
    <source>
        <dbReference type="ARBA" id="ARBA00022643"/>
    </source>
</evidence>
<gene>
    <name evidence="5" type="primary">hemG</name>
    <name evidence="5" type="ORF">LVJ81_05820</name>
</gene>
<dbReference type="NCBIfam" id="NF008316">
    <property type="entry name" value="PRK11104.1"/>
    <property type="match status" value="1"/>
</dbReference>
<dbReference type="InterPro" id="IPR026816">
    <property type="entry name" value="Flavodoxin_dom"/>
</dbReference>
<reference evidence="5" key="2">
    <citation type="journal article" date="2022" name="Res Sq">
        <title>Evolution of multicellular longitudinally dividing oral cavity symbionts (Neisseriaceae).</title>
        <authorList>
            <person name="Nyongesa S."/>
            <person name="Weber P."/>
            <person name="Bernet E."/>
            <person name="Pullido F."/>
            <person name="Nieckarz M."/>
            <person name="Delaby M."/>
            <person name="Nieves C."/>
            <person name="Viehboeck T."/>
            <person name="Krause N."/>
            <person name="Rivera-Millot A."/>
            <person name="Nakamura A."/>
            <person name="Vischer N."/>
            <person name="VanNieuwenhze M."/>
            <person name="Brun Y."/>
            <person name="Cava F."/>
            <person name="Bulgheresi S."/>
            <person name="Veyrier F."/>
        </authorList>
    </citation>
    <scope>NUCLEOTIDE SEQUENCE</scope>
    <source>
        <strain evidence="5">SAG 1488-6</strain>
    </source>
</reference>
<evidence type="ECO:0000313" key="6">
    <source>
        <dbReference type="Proteomes" id="UP000832034"/>
    </source>
</evidence>
<comment type="cofactor">
    <cofactor evidence="1">
        <name>FMN</name>
        <dbReference type="ChEBI" id="CHEBI:58210"/>
    </cofactor>
</comment>
<proteinExistence type="predicted"/>
<organism evidence="5 6">
    <name type="scientific">Vitreoscilla stercoraria</name>
    <dbReference type="NCBI Taxonomy" id="61"/>
    <lineage>
        <taxon>Bacteria</taxon>
        <taxon>Pseudomonadati</taxon>
        <taxon>Pseudomonadota</taxon>
        <taxon>Betaproteobacteria</taxon>
        <taxon>Neisseriales</taxon>
        <taxon>Neisseriaceae</taxon>
        <taxon>Vitreoscilla</taxon>
    </lineage>
</organism>
<evidence type="ECO:0000256" key="1">
    <source>
        <dbReference type="ARBA" id="ARBA00001917"/>
    </source>
</evidence>
<dbReference type="RefSeq" id="WP_019957745.1">
    <property type="nucleotide sequence ID" value="NZ_CP091512.1"/>
</dbReference>
<feature type="domain" description="Flavodoxin-like" evidence="4">
    <location>
        <begin position="3"/>
        <end position="174"/>
    </location>
</feature>
<dbReference type="SUPFAM" id="SSF52218">
    <property type="entry name" value="Flavoproteins"/>
    <property type="match status" value="1"/>
</dbReference>
<keyword evidence="2" id="KW-0285">Flavoprotein</keyword>
<dbReference type="EC" id="1.3.5.3" evidence="5"/>
<dbReference type="Proteomes" id="UP000832034">
    <property type="component" value="Chromosome"/>
</dbReference>
<dbReference type="Pfam" id="PF12724">
    <property type="entry name" value="Flavodoxin_5"/>
    <property type="match status" value="1"/>
</dbReference>
<accession>A0ABY4ECU1</accession>
<dbReference type="PANTHER" id="PTHR38030">
    <property type="entry name" value="PROTOPORPHYRINOGEN IX DEHYDROGENASE [MENAQUINONE]"/>
    <property type="match status" value="1"/>
</dbReference>
<dbReference type="InterPro" id="IPR001226">
    <property type="entry name" value="Flavodoxin_CS"/>
</dbReference>
<keyword evidence="6" id="KW-1185">Reference proteome</keyword>